<evidence type="ECO:0000256" key="2">
    <source>
        <dbReference type="ARBA" id="ARBA00004174"/>
    </source>
</evidence>
<dbReference type="EC" id="1.14.14.1" evidence="5"/>
<sequence length="530" mass="60839">MNSLNFGKSVRYPISETCTYYKMVLLYLAVGVVLTTALALYAYFTRTFNYWKSKNVVGPEPVAFFGNLKESTLRRKNIGVVFQEFYKQFPNEKVVGVYQMTTPCLLLRDLDIIKHIMIKDFDVFIERGIEFSKEGLGANLFHADADTWRSLRNRFTPLFTSGKLKNMLHLITERADKFRDYVYHLCNDNPEQEIHSLFQMYTMGTISACAFGVDIDTLHDKLETFHEMDKLVLTPSYASELDMMFPGILKWFNSSIFSVKIKDFFYDLVKSVISQRGGLPTKRNDFMDLILELRQQGRIETTKRHDETQKLILELSDDIIAAQAFIFYVGGYETTATTVSFLLYQLAMNPDIQDKLLAEIDQSLEDNNGVVNYDTIQSMRYLDKVLNETLRMYPIVEPLKRIAKVDYKIPGTDVTIEKGTTVIVSPIGIHHDEKYYPNPHIFDPERFSPENSGQRHPCAYIPFGTGPRNCIGMRFARLQGSVGLVKLLSKVRVEPSKNTPPIMEIEPKRVIVGPKNGIQLKLIPRKPVKS</sequence>
<accession>A0A921YUG0</accession>
<evidence type="ECO:0000256" key="10">
    <source>
        <dbReference type="ARBA" id="ARBA00023002"/>
    </source>
</evidence>
<keyword evidence="13 16" id="KW-0472">Membrane</keyword>
<evidence type="ECO:0000256" key="11">
    <source>
        <dbReference type="ARBA" id="ARBA00023004"/>
    </source>
</evidence>
<dbReference type="InterPro" id="IPR050476">
    <property type="entry name" value="Insect_CytP450_Detox"/>
</dbReference>
<protein>
    <recommendedName>
        <fullName evidence="5">unspecific monooxygenase</fullName>
        <ecNumber evidence="5">1.14.14.1</ecNumber>
    </recommendedName>
</protein>
<evidence type="ECO:0000256" key="16">
    <source>
        <dbReference type="SAM" id="Phobius"/>
    </source>
</evidence>
<evidence type="ECO:0000256" key="12">
    <source>
        <dbReference type="ARBA" id="ARBA00023033"/>
    </source>
</evidence>
<keyword evidence="11 15" id="KW-0408">Iron</keyword>
<evidence type="ECO:0000256" key="5">
    <source>
        <dbReference type="ARBA" id="ARBA00012109"/>
    </source>
</evidence>
<evidence type="ECO:0000256" key="9">
    <source>
        <dbReference type="ARBA" id="ARBA00022848"/>
    </source>
</evidence>
<comment type="similarity">
    <text evidence="4 15">Belongs to the cytochrome P450 family.</text>
</comment>
<dbReference type="GO" id="GO:0005789">
    <property type="term" value="C:endoplasmic reticulum membrane"/>
    <property type="evidence" value="ECO:0007669"/>
    <property type="project" value="UniProtKB-SubCell"/>
</dbReference>
<keyword evidence="8" id="KW-0256">Endoplasmic reticulum</keyword>
<dbReference type="FunFam" id="1.10.630.10:FF:000042">
    <property type="entry name" value="Cytochrome P450"/>
    <property type="match status" value="1"/>
</dbReference>
<keyword evidence="16" id="KW-0812">Transmembrane</keyword>
<evidence type="ECO:0000256" key="15">
    <source>
        <dbReference type="RuleBase" id="RU000461"/>
    </source>
</evidence>
<dbReference type="Proteomes" id="UP000791440">
    <property type="component" value="Unassembled WGS sequence"/>
</dbReference>
<dbReference type="PANTHER" id="PTHR24292:SF54">
    <property type="entry name" value="CYP9F3-RELATED"/>
    <property type="match status" value="1"/>
</dbReference>
<gene>
    <name evidence="17" type="ORF">O3G_MSEX003613</name>
</gene>
<comment type="catalytic activity">
    <reaction evidence="14">
        <text>an organic molecule + reduced [NADPH--hemoprotein reductase] + O2 = an alcohol + oxidized [NADPH--hemoprotein reductase] + H2O + H(+)</text>
        <dbReference type="Rhea" id="RHEA:17149"/>
        <dbReference type="Rhea" id="RHEA-COMP:11964"/>
        <dbReference type="Rhea" id="RHEA-COMP:11965"/>
        <dbReference type="ChEBI" id="CHEBI:15377"/>
        <dbReference type="ChEBI" id="CHEBI:15378"/>
        <dbReference type="ChEBI" id="CHEBI:15379"/>
        <dbReference type="ChEBI" id="CHEBI:30879"/>
        <dbReference type="ChEBI" id="CHEBI:57618"/>
        <dbReference type="ChEBI" id="CHEBI:58210"/>
        <dbReference type="ChEBI" id="CHEBI:142491"/>
        <dbReference type="EC" id="1.14.14.1"/>
    </reaction>
</comment>
<keyword evidence="7 15" id="KW-0479">Metal-binding</keyword>
<evidence type="ECO:0000256" key="8">
    <source>
        <dbReference type="ARBA" id="ARBA00022824"/>
    </source>
</evidence>
<reference evidence="17" key="2">
    <citation type="submission" date="2020-12" db="EMBL/GenBank/DDBJ databases">
        <authorList>
            <person name="Kanost M."/>
        </authorList>
    </citation>
    <scope>NUCLEOTIDE SEQUENCE</scope>
</reference>
<keyword evidence="9" id="KW-0492">Microsome</keyword>
<comment type="caution">
    <text evidence="17">The sequence shown here is derived from an EMBL/GenBank/DDBJ whole genome shotgun (WGS) entry which is preliminary data.</text>
</comment>
<evidence type="ECO:0000313" key="17">
    <source>
        <dbReference type="EMBL" id="KAG6444902.1"/>
    </source>
</evidence>
<dbReference type="Pfam" id="PF00067">
    <property type="entry name" value="p450"/>
    <property type="match status" value="1"/>
</dbReference>
<evidence type="ECO:0000256" key="7">
    <source>
        <dbReference type="ARBA" id="ARBA00022723"/>
    </source>
</evidence>
<reference evidence="17" key="1">
    <citation type="journal article" date="2016" name="Insect Biochem. Mol. Biol.">
        <title>Multifaceted biological insights from a draft genome sequence of the tobacco hornworm moth, Manduca sexta.</title>
        <authorList>
            <person name="Kanost M.R."/>
            <person name="Arrese E.L."/>
            <person name="Cao X."/>
            <person name="Chen Y.R."/>
            <person name="Chellapilla S."/>
            <person name="Goldsmith M.R."/>
            <person name="Grosse-Wilde E."/>
            <person name="Heckel D.G."/>
            <person name="Herndon N."/>
            <person name="Jiang H."/>
            <person name="Papanicolaou A."/>
            <person name="Qu J."/>
            <person name="Soulages J.L."/>
            <person name="Vogel H."/>
            <person name="Walters J."/>
            <person name="Waterhouse R.M."/>
            <person name="Ahn S.J."/>
            <person name="Almeida F.C."/>
            <person name="An C."/>
            <person name="Aqrawi P."/>
            <person name="Bretschneider A."/>
            <person name="Bryant W.B."/>
            <person name="Bucks S."/>
            <person name="Chao H."/>
            <person name="Chevignon G."/>
            <person name="Christen J.M."/>
            <person name="Clarke D.F."/>
            <person name="Dittmer N.T."/>
            <person name="Ferguson L.C.F."/>
            <person name="Garavelou S."/>
            <person name="Gordon K.H.J."/>
            <person name="Gunaratna R.T."/>
            <person name="Han Y."/>
            <person name="Hauser F."/>
            <person name="He Y."/>
            <person name="Heidel-Fischer H."/>
            <person name="Hirsh A."/>
            <person name="Hu Y."/>
            <person name="Jiang H."/>
            <person name="Kalra D."/>
            <person name="Klinner C."/>
            <person name="Konig C."/>
            <person name="Kovar C."/>
            <person name="Kroll A.R."/>
            <person name="Kuwar S.S."/>
            <person name="Lee S.L."/>
            <person name="Lehman R."/>
            <person name="Li K."/>
            <person name="Li Z."/>
            <person name="Liang H."/>
            <person name="Lovelace S."/>
            <person name="Lu Z."/>
            <person name="Mansfield J.H."/>
            <person name="McCulloch K.J."/>
            <person name="Mathew T."/>
            <person name="Morton B."/>
            <person name="Muzny D.M."/>
            <person name="Neunemann D."/>
            <person name="Ongeri F."/>
            <person name="Pauchet Y."/>
            <person name="Pu L.L."/>
            <person name="Pyrousis I."/>
            <person name="Rao X.J."/>
            <person name="Redding A."/>
            <person name="Roesel C."/>
            <person name="Sanchez-Gracia A."/>
            <person name="Schaack S."/>
            <person name="Shukla A."/>
            <person name="Tetreau G."/>
            <person name="Wang Y."/>
            <person name="Xiong G.H."/>
            <person name="Traut W."/>
            <person name="Walsh T.K."/>
            <person name="Worley K.C."/>
            <person name="Wu D."/>
            <person name="Wu W."/>
            <person name="Wu Y.Q."/>
            <person name="Zhang X."/>
            <person name="Zou Z."/>
            <person name="Zucker H."/>
            <person name="Briscoe A.D."/>
            <person name="Burmester T."/>
            <person name="Clem R.J."/>
            <person name="Feyereisen R."/>
            <person name="Grimmelikhuijzen C.J.P."/>
            <person name="Hamodrakas S.J."/>
            <person name="Hansson B.S."/>
            <person name="Huguet E."/>
            <person name="Jermiin L.S."/>
            <person name="Lan Q."/>
            <person name="Lehman H.K."/>
            <person name="Lorenzen M."/>
            <person name="Merzendorfer H."/>
            <person name="Michalopoulos I."/>
            <person name="Morton D.B."/>
            <person name="Muthukrishnan S."/>
            <person name="Oakeshott J.G."/>
            <person name="Palmer W."/>
            <person name="Park Y."/>
            <person name="Passarelli A.L."/>
            <person name="Rozas J."/>
            <person name="Schwartz L.M."/>
            <person name="Smith W."/>
            <person name="Southgate A."/>
            <person name="Vilcinskas A."/>
            <person name="Vogt R."/>
            <person name="Wang P."/>
            <person name="Werren J."/>
            <person name="Yu X.Q."/>
            <person name="Zhou J.J."/>
            <person name="Brown S.J."/>
            <person name="Scherer S.E."/>
            <person name="Richards S."/>
            <person name="Blissard G.W."/>
        </authorList>
    </citation>
    <scope>NUCLEOTIDE SEQUENCE</scope>
</reference>
<dbReference type="PANTHER" id="PTHR24292">
    <property type="entry name" value="CYTOCHROME P450"/>
    <property type="match status" value="1"/>
</dbReference>
<evidence type="ECO:0000256" key="13">
    <source>
        <dbReference type="ARBA" id="ARBA00023136"/>
    </source>
</evidence>
<organism evidence="17 18">
    <name type="scientific">Manduca sexta</name>
    <name type="common">Tobacco hawkmoth</name>
    <name type="synonym">Tobacco hornworm</name>
    <dbReference type="NCBI Taxonomy" id="7130"/>
    <lineage>
        <taxon>Eukaryota</taxon>
        <taxon>Metazoa</taxon>
        <taxon>Ecdysozoa</taxon>
        <taxon>Arthropoda</taxon>
        <taxon>Hexapoda</taxon>
        <taxon>Insecta</taxon>
        <taxon>Pterygota</taxon>
        <taxon>Neoptera</taxon>
        <taxon>Endopterygota</taxon>
        <taxon>Lepidoptera</taxon>
        <taxon>Glossata</taxon>
        <taxon>Ditrysia</taxon>
        <taxon>Bombycoidea</taxon>
        <taxon>Sphingidae</taxon>
        <taxon>Sphinginae</taxon>
        <taxon>Sphingini</taxon>
        <taxon>Manduca</taxon>
    </lineage>
</organism>
<evidence type="ECO:0000313" key="18">
    <source>
        <dbReference type="Proteomes" id="UP000791440"/>
    </source>
</evidence>
<evidence type="ECO:0000256" key="6">
    <source>
        <dbReference type="ARBA" id="ARBA00022617"/>
    </source>
</evidence>
<dbReference type="GO" id="GO:0005506">
    <property type="term" value="F:iron ion binding"/>
    <property type="evidence" value="ECO:0007669"/>
    <property type="project" value="InterPro"/>
</dbReference>
<dbReference type="InterPro" id="IPR017972">
    <property type="entry name" value="Cyt_P450_CS"/>
</dbReference>
<dbReference type="AlphaFoldDB" id="A0A921YUG0"/>
<keyword evidence="6 15" id="KW-0349">Heme</keyword>
<keyword evidence="16" id="KW-1133">Transmembrane helix</keyword>
<comment type="cofactor">
    <cofactor evidence="1">
        <name>heme</name>
        <dbReference type="ChEBI" id="CHEBI:30413"/>
    </cofactor>
</comment>
<keyword evidence="10 15" id="KW-0560">Oxidoreductase</keyword>
<keyword evidence="18" id="KW-1185">Reference proteome</keyword>
<proteinExistence type="inferred from homology"/>
<dbReference type="InterPro" id="IPR001128">
    <property type="entry name" value="Cyt_P450"/>
</dbReference>
<evidence type="ECO:0000256" key="3">
    <source>
        <dbReference type="ARBA" id="ARBA00004406"/>
    </source>
</evidence>
<name>A0A921YUG0_MANSE</name>
<feature type="transmembrane region" description="Helical" evidence="16">
    <location>
        <begin position="20"/>
        <end position="44"/>
    </location>
</feature>
<comment type="subcellular location">
    <subcellularLocation>
        <location evidence="3">Endoplasmic reticulum membrane</location>
        <topology evidence="3">Peripheral membrane protein</topology>
    </subcellularLocation>
    <subcellularLocation>
        <location evidence="2">Microsome membrane</location>
        <topology evidence="2">Peripheral membrane protein</topology>
    </subcellularLocation>
</comment>
<evidence type="ECO:0000256" key="4">
    <source>
        <dbReference type="ARBA" id="ARBA00010617"/>
    </source>
</evidence>
<dbReference type="EMBL" id="JH668314">
    <property type="protein sequence ID" value="KAG6444902.1"/>
    <property type="molecule type" value="Genomic_DNA"/>
</dbReference>
<evidence type="ECO:0000256" key="14">
    <source>
        <dbReference type="ARBA" id="ARBA00047827"/>
    </source>
</evidence>
<dbReference type="GO" id="GO:0020037">
    <property type="term" value="F:heme binding"/>
    <property type="evidence" value="ECO:0007669"/>
    <property type="project" value="InterPro"/>
</dbReference>
<dbReference type="PROSITE" id="PS00086">
    <property type="entry name" value="CYTOCHROME_P450"/>
    <property type="match status" value="1"/>
</dbReference>
<keyword evidence="12 15" id="KW-0503">Monooxygenase</keyword>
<evidence type="ECO:0000256" key="1">
    <source>
        <dbReference type="ARBA" id="ARBA00001971"/>
    </source>
</evidence>
<dbReference type="CDD" id="cd11056">
    <property type="entry name" value="CYP6-like"/>
    <property type="match status" value="1"/>
</dbReference>
<dbReference type="GO" id="GO:0016712">
    <property type="term" value="F:oxidoreductase activity, acting on paired donors, with incorporation or reduction of molecular oxygen, reduced flavin or flavoprotein as one donor, and incorporation of one atom of oxygen"/>
    <property type="evidence" value="ECO:0007669"/>
    <property type="project" value="UniProtKB-EC"/>
</dbReference>